<reference evidence="2" key="2">
    <citation type="submission" date="2018-08" db="UniProtKB">
        <authorList>
            <consortium name="EnsemblPlants"/>
        </authorList>
    </citation>
    <scope>IDENTIFICATION</scope>
    <source>
        <strain evidence="2">Yugu1</strain>
    </source>
</reference>
<dbReference type="Gramene" id="KQL10663">
    <property type="protein sequence ID" value="KQL10663"/>
    <property type="gene ID" value="SETIT_007893mg"/>
</dbReference>
<dbReference type="AlphaFoldDB" id="A0A0Q3V9I5"/>
<accession>A0A0Q3V9I5</accession>
<sequence length="42" mass="4406">MARSNDGAATLELVVCLGLLLGHLAIAQKSTRPPSCSRTTRP</sequence>
<dbReference type="eggNOG" id="KOG3017">
    <property type="taxonomic scope" value="Eukaryota"/>
</dbReference>
<dbReference type="EnsemblPlants" id="KQL10663">
    <property type="protein sequence ID" value="KQL10663"/>
    <property type="gene ID" value="SETIT_007893mg"/>
</dbReference>
<name>A0A0Q3V9I5_SETIT</name>
<evidence type="ECO:0000313" key="2">
    <source>
        <dbReference type="EnsemblPlants" id="KQL10663"/>
    </source>
</evidence>
<proteinExistence type="predicted"/>
<evidence type="ECO:0000256" key="1">
    <source>
        <dbReference type="SAM" id="SignalP"/>
    </source>
</evidence>
<dbReference type="Proteomes" id="UP000004995">
    <property type="component" value="Unassembled WGS sequence"/>
</dbReference>
<evidence type="ECO:0000313" key="3">
    <source>
        <dbReference type="Proteomes" id="UP000004995"/>
    </source>
</evidence>
<dbReference type="InParanoid" id="A0A0Q3V9I5"/>
<dbReference type="EMBL" id="AGNK02002463">
    <property type="status" value="NOT_ANNOTATED_CDS"/>
    <property type="molecule type" value="Genomic_DNA"/>
</dbReference>
<keyword evidence="3" id="KW-1185">Reference proteome</keyword>
<keyword evidence="1" id="KW-0732">Signal</keyword>
<protein>
    <submittedName>
        <fullName evidence="2">Uncharacterized protein</fullName>
    </submittedName>
</protein>
<feature type="signal peptide" evidence="1">
    <location>
        <begin position="1"/>
        <end position="27"/>
    </location>
</feature>
<reference evidence="3" key="1">
    <citation type="journal article" date="2012" name="Nat. Biotechnol.">
        <title>Reference genome sequence of the model plant Setaria.</title>
        <authorList>
            <person name="Bennetzen J.L."/>
            <person name="Schmutz J."/>
            <person name="Wang H."/>
            <person name="Percifield R."/>
            <person name="Hawkins J."/>
            <person name="Pontaroli A.C."/>
            <person name="Estep M."/>
            <person name="Feng L."/>
            <person name="Vaughn J.N."/>
            <person name="Grimwood J."/>
            <person name="Jenkins J."/>
            <person name="Barry K."/>
            <person name="Lindquist E."/>
            <person name="Hellsten U."/>
            <person name="Deshpande S."/>
            <person name="Wang X."/>
            <person name="Wu X."/>
            <person name="Mitros T."/>
            <person name="Triplett J."/>
            <person name="Yang X."/>
            <person name="Ye C.Y."/>
            <person name="Mauro-Herrera M."/>
            <person name="Wang L."/>
            <person name="Li P."/>
            <person name="Sharma M."/>
            <person name="Sharma R."/>
            <person name="Ronald P.C."/>
            <person name="Panaud O."/>
            <person name="Kellogg E.A."/>
            <person name="Brutnell T.P."/>
            <person name="Doust A.N."/>
            <person name="Tuskan G.A."/>
            <person name="Rokhsar D."/>
            <person name="Devos K.M."/>
        </authorList>
    </citation>
    <scope>NUCLEOTIDE SEQUENCE [LARGE SCALE GENOMIC DNA]</scope>
    <source>
        <strain evidence="3">cv. Yugu1</strain>
    </source>
</reference>
<feature type="chain" id="PRO_5030016716" evidence="1">
    <location>
        <begin position="28"/>
        <end position="42"/>
    </location>
</feature>
<organism evidence="2 3">
    <name type="scientific">Setaria italica</name>
    <name type="common">Foxtail millet</name>
    <name type="synonym">Panicum italicum</name>
    <dbReference type="NCBI Taxonomy" id="4555"/>
    <lineage>
        <taxon>Eukaryota</taxon>
        <taxon>Viridiplantae</taxon>
        <taxon>Streptophyta</taxon>
        <taxon>Embryophyta</taxon>
        <taxon>Tracheophyta</taxon>
        <taxon>Spermatophyta</taxon>
        <taxon>Magnoliopsida</taxon>
        <taxon>Liliopsida</taxon>
        <taxon>Poales</taxon>
        <taxon>Poaceae</taxon>
        <taxon>PACMAD clade</taxon>
        <taxon>Panicoideae</taxon>
        <taxon>Panicodae</taxon>
        <taxon>Paniceae</taxon>
        <taxon>Cenchrinae</taxon>
        <taxon>Setaria</taxon>
    </lineage>
</organism>